<accession>A0A1E1WHC1</accession>
<reference evidence="2" key="1">
    <citation type="submission" date="2015-09" db="EMBL/GenBank/DDBJ databases">
        <title>De novo assembly of Pectinophora gossypiella (Pink Bollworm) gut transcriptome.</title>
        <authorList>
            <person name="Tassone E.E."/>
        </authorList>
    </citation>
    <scope>NUCLEOTIDE SEQUENCE</scope>
</reference>
<protein>
    <submittedName>
        <fullName evidence="2">Uncharacterized protein</fullName>
    </submittedName>
</protein>
<organism evidence="2">
    <name type="scientific">Pectinophora gossypiella</name>
    <name type="common">Cotton pink bollworm</name>
    <name type="synonym">Depressaria gossypiella</name>
    <dbReference type="NCBI Taxonomy" id="13191"/>
    <lineage>
        <taxon>Eukaryota</taxon>
        <taxon>Metazoa</taxon>
        <taxon>Ecdysozoa</taxon>
        <taxon>Arthropoda</taxon>
        <taxon>Hexapoda</taxon>
        <taxon>Insecta</taxon>
        <taxon>Pterygota</taxon>
        <taxon>Neoptera</taxon>
        <taxon>Endopterygota</taxon>
        <taxon>Lepidoptera</taxon>
        <taxon>Glossata</taxon>
        <taxon>Ditrysia</taxon>
        <taxon>Gelechioidea</taxon>
        <taxon>Gelechiidae</taxon>
        <taxon>Apatetrinae</taxon>
        <taxon>Pectinophora</taxon>
    </lineage>
</organism>
<dbReference type="AlphaFoldDB" id="A0A1E1WHC1"/>
<feature type="region of interest" description="Disordered" evidence="1">
    <location>
        <begin position="90"/>
        <end position="153"/>
    </location>
</feature>
<feature type="non-terminal residue" evidence="2">
    <location>
        <position position="1"/>
    </location>
</feature>
<sequence>ADEVVIVGAGSSSDDDCFAPSSLDSLDITNSYSEKRGRRLDSSEVLILSPGATGDSGVFDDSVNNGLNLDTSHVSVVTVGTEEVRVRDSAATHIALGAPSSTRLSPDSFERRSQSDSGSVASGSSRRAADADSLATTASHDSRHEPALNGGNR</sequence>
<proteinExistence type="predicted"/>
<feature type="non-terminal residue" evidence="2">
    <location>
        <position position="153"/>
    </location>
</feature>
<name>A0A1E1WHC1_PECGO</name>
<dbReference type="EMBL" id="GDQN01004672">
    <property type="protein sequence ID" value="JAT86382.1"/>
    <property type="molecule type" value="Transcribed_RNA"/>
</dbReference>
<evidence type="ECO:0000256" key="1">
    <source>
        <dbReference type="SAM" id="MobiDB-lite"/>
    </source>
</evidence>
<gene>
    <name evidence="2" type="ORF">g.2513</name>
</gene>
<evidence type="ECO:0000313" key="2">
    <source>
        <dbReference type="EMBL" id="JAT86382.1"/>
    </source>
</evidence>
<dbReference type="OrthoDB" id="10027016at2759"/>
<feature type="compositionally biased region" description="Low complexity" evidence="1">
    <location>
        <begin position="115"/>
        <end position="139"/>
    </location>
</feature>